<dbReference type="STRING" id="762983.HMPREF9444_02158"/>
<evidence type="ECO:0000256" key="3">
    <source>
        <dbReference type="ARBA" id="ARBA00023163"/>
    </source>
</evidence>
<keyword evidence="3" id="KW-0804">Transcription</keyword>
<dbReference type="GO" id="GO:0003677">
    <property type="term" value="F:DNA binding"/>
    <property type="evidence" value="ECO:0007669"/>
    <property type="project" value="UniProtKB-KW"/>
</dbReference>
<dbReference type="InterPro" id="IPR036390">
    <property type="entry name" value="WH_DNA-bd_sf"/>
</dbReference>
<feature type="domain" description="HTH gntR-type" evidence="4">
    <location>
        <begin position="12"/>
        <end position="80"/>
    </location>
</feature>
<dbReference type="InterPro" id="IPR008920">
    <property type="entry name" value="TF_FadR/GntR_C"/>
</dbReference>
<organism evidence="5 6">
    <name type="scientific">Succinatimonas hippei (strain DSM 22608 / JCM 16073 / KCTC 15190 / YIT 12066)</name>
    <dbReference type="NCBI Taxonomy" id="762983"/>
    <lineage>
        <taxon>Bacteria</taxon>
        <taxon>Pseudomonadati</taxon>
        <taxon>Pseudomonadota</taxon>
        <taxon>Gammaproteobacteria</taxon>
        <taxon>Aeromonadales</taxon>
        <taxon>Succinivibrionaceae</taxon>
        <taxon>Succinatimonas</taxon>
    </lineage>
</organism>
<keyword evidence="2" id="KW-0238">DNA-binding</keyword>
<dbReference type="SMART" id="SM00345">
    <property type="entry name" value="HTH_GNTR"/>
    <property type="match status" value="1"/>
</dbReference>
<dbReference type="HOGENOM" id="CLU_017584_9_2_6"/>
<keyword evidence="1" id="KW-0805">Transcription regulation</keyword>
<evidence type="ECO:0000313" key="6">
    <source>
        <dbReference type="Proteomes" id="UP000018458"/>
    </source>
</evidence>
<comment type="caution">
    <text evidence="5">The sequence shown here is derived from an EMBL/GenBank/DDBJ whole genome shotgun (WGS) entry which is preliminary data.</text>
</comment>
<dbReference type="InterPro" id="IPR000524">
    <property type="entry name" value="Tscrpt_reg_HTH_GntR"/>
</dbReference>
<dbReference type="PRINTS" id="PR00035">
    <property type="entry name" value="HTHGNTR"/>
</dbReference>
<dbReference type="CDD" id="cd07377">
    <property type="entry name" value="WHTH_GntR"/>
    <property type="match status" value="1"/>
</dbReference>
<dbReference type="SUPFAM" id="SSF46785">
    <property type="entry name" value="Winged helix' DNA-binding domain"/>
    <property type="match status" value="1"/>
</dbReference>
<sequence>MEIKKEDMDSIKSLSEVTADTIVKHIVSEGLGKGDKLPNEKILCELLGVGRSTLREAVRMLSSRNILVVKHGSGIYVSDKPGVSQDPLGFTFIKDKKRLVHDLVEFRMILEPRVAALAAQNRTKEQLIKLETQAAVVEELIEQGKSHAQADSEFHSLLGEMSGNSVLPNLEPIIFKAIDLFIDLSQSKLSHDTIGEHRAIVDAIRSGKSVDANDAMVAHLLNNKIFILKVLEQENF</sequence>
<evidence type="ECO:0000256" key="2">
    <source>
        <dbReference type="ARBA" id="ARBA00023125"/>
    </source>
</evidence>
<dbReference type="Pfam" id="PF00392">
    <property type="entry name" value="GntR"/>
    <property type="match status" value="1"/>
</dbReference>
<dbReference type="eggNOG" id="COG2186">
    <property type="taxonomic scope" value="Bacteria"/>
</dbReference>
<dbReference type="PROSITE" id="PS50949">
    <property type="entry name" value="HTH_GNTR"/>
    <property type="match status" value="1"/>
</dbReference>
<dbReference type="AlphaFoldDB" id="E8LN05"/>
<dbReference type="Pfam" id="PF07729">
    <property type="entry name" value="FCD"/>
    <property type="match status" value="1"/>
</dbReference>
<reference evidence="5 6" key="1">
    <citation type="submission" date="2011-01" db="EMBL/GenBank/DDBJ databases">
        <authorList>
            <person name="Weinstock G."/>
            <person name="Sodergren E."/>
            <person name="Clifton S."/>
            <person name="Fulton L."/>
            <person name="Fulton B."/>
            <person name="Courtney L."/>
            <person name="Fronick C."/>
            <person name="Harrison M."/>
            <person name="Strong C."/>
            <person name="Farmer C."/>
            <person name="Delahaunty K."/>
            <person name="Markovic C."/>
            <person name="Hall O."/>
            <person name="Minx P."/>
            <person name="Tomlinson C."/>
            <person name="Mitreva M."/>
            <person name="Hou S."/>
            <person name="Chen J."/>
            <person name="Wollam A."/>
            <person name="Pepin K.H."/>
            <person name="Johnson M."/>
            <person name="Bhonagiri V."/>
            <person name="Zhang X."/>
            <person name="Suruliraj S."/>
            <person name="Warren W."/>
            <person name="Chinwalla A."/>
            <person name="Mardis E.R."/>
            <person name="Wilson R.K."/>
        </authorList>
    </citation>
    <scope>NUCLEOTIDE SEQUENCE [LARGE SCALE GENOMIC DNA]</scope>
    <source>
        <strain evidence="6">DSM 22608 / JCM 16073 / KCTC 15190 / YIT 12066</strain>
    </source>
</reference>
<keyword evidence="6" id="KW-1185">Reference proteome</keyword>
<proteinExistence type="predicted"/>
<dbReference type="InterPro" id="IPR036388">
    <property type="entry name" value="WH-like_DNA-bd_sf"/>
</dbReference>
<dbReference type="Proteomes" id="UP000018458">
    <property type="component" value="Unassembled WGS sequence"/>
</dbReference>
<evidence type="ECO:0000256" key="1">
    <source>
        <dbReference type="ARBA" id="ARBA00023015"/>
    </source>
</evidence>
<dbReference type="RefSeq" id="WP_009144293.1">
    <property type="nucleotide sequence ID" value="NZ_GL831075.1"/>
</dbReference>
<dbReference type="Gene3D" id="1.20.120.530">
    <property type="entry name" value="GntR ligand-binding domain-like"/>
    <property type="match status" value="1"/>
</dbReference>
<dbReference type="GO" id="GO:0003700">
    <property type="term" value="F:DNA-binding transcription factor activity"/>
    <property type="evidence" value="ECO:0007669"/>
    <property type="project" value="InterPro"/>
</dbReference>
<dbReference type="Gene3D" id="1.10.10.10">
    <property type="entry name" value="Winged helix-like DNA-binding domain superfamily/Winged helix DNA-binding domain"/>
    <property type="match status" value="1"/>
</dbReference>
<dbReference type="InterPro" id="IPR011711">
    <property type="entry name" value="GntR_C"/>
</dbReference>
<dbReference type="PANTHER" id="PTHR43537:SF5">
    <property type="entry name" value="UXU OPERON TRANSCRIPTIONAL REGULATOR"/>
    <property type="match status" value="1"/>
</dbReference>
<evidence type="ECO:0000313" key="5">
    <source>
        <dbReference type="EMBL" id="EFY06066.1"/>
    </source>
</evidence>
<gene>
    <name evidence="5" type="ORF">HMPREF9444_02158</name>
</gene>
<evidence type="ECO:0000259" key="4">
    <source>
        <dbReference type="PROSITE" id="PS50949"/>
    </source>
</evidence>
<dbReference type="SUPFAM" id="SSF48008">
    <property type="entry name" value="GntR ligand-binding domain-like"/>
    <property type="match status" value="1"/>
</dbReference>
<dbReference type="SMART" id="SM00895">
    <property type="entry name" value="FCD"/>
    <property type="match status" value="1"/>
</dbReference>
<dbReference type="EMBL" id="AEVO01000156">
    <property type="protein sequence ID" value="EFY06066.1"/>
    <property type="molecule type" value="Genomic_DNA"/>
</dbReference>
<accession>E8LN05</accession>
<dbReference type="PANTHER" id="PTHR43537">
    <property type="entry name" value="TRANSCRIPTIONAL REGULATOR, GNTR FAMILY"/>
    <property type="match status" value="1"/>
</dbReference>
<name>E8LN05_SUCHY</name>
<protein>
    <submittedName>
        <fullName evidence="5">FCD domain protein</fullName>
    </submittedName>
</protein>